<evidence type="ECO:0000256" key="1">
    <source>
        <dbReference type="SAM" id="SignalP"/>
    </source>
</evidence>
<dbReference type="Proteomes" id="UP000184330">
    <property type="component" value="Unassembled WGS sequence"/>
</dbReference>
<proteinExistence type="predicted"/>
<dbReference type="AlphaFoldDB" id="A0A1L7XAP5"/>
<gene>
    <name evidence="2" type="ORF">PAC_12005</name>
</gene>
<evidence type="ECO:0000313" key="3">
    <source>
        <dbReference type="Proteomes" id="UP000184330"/>
    </source>
</evidence>
<organism evidence="2 3">
    <name type="scientific">Phialocephala subalpina</name>
    <dbReference type="NCBI Taxonomy" id="576137"/>
    <lineage>
        <taxon>Eukaryota</taxon>
        <taxon>Fungi</taxon>
        <taxon>Dikarya</taxon>
        <taxon>Ascomycota</taxon>
        <taxon>Pezizomycotina</taxon>
        <taxon>Leotiomycetes</taxon>
        <taxon>Helotiales</taxon>
        <taxon>Mollisiaceae</taxon>
        <taxon>Phialocephala</taxon>
        <taxon>Phialocephala fortinii species complex</taxon>
    </lineage>
</organism>
<accession>A0A1L7XAP5</accession>
<keyword evidence="1" id="KW-0732">Signal</keyword>
<feature type="chain" id="PRO_5013109384" evidence="1">
    <location>
        <begin position="17"/>
        <end position="161"/>
    </location>
</feature>
<sequence>MKLLFALIIIFRFTSAFGDAARYERVFYYYAYLIDAAVNEPNGPQTIAASCVAAAGTSPSDGWEVTTDQYPDGATLEGDHGLSGLYQTSRIGVNVNNVATLINETVQFVKINIGSLPAGTATDTIKTNIFKQIVGIARTRMENKVNDLINDFGGDGKGGYT</sequence>
<feature type="signal peptide" evidence="1">
    <location>
        <begin position="1"/>
        <end position="16"/>
    </location>
</feature>
<name>A0A1L7XAP5_9HELO</name>
<dbReference type="OrthoDB" id="4917004at2759"/>
<reference evidence="2 3" key="1">
    <citation type="submission" date="2016-03" db="EMBL/GenBank/DDBJ databases">
        <authorList>
            <person name="Ploux O."/>
        </authorList>
    </citation>
    <scope>NUCLEOTIDE SEQUENCE [LARGE SCALE GENOMIC DNA]</scope>
    <source>
        <strain evidence="2 3">UAMH 11012</strain>
    </source>
</reference>
<dbReference type="EMBL" id="FJOG01000020">
    <property type="protein sequence ID" value="CZR62108.1"/>
    <property type="molecule type" value="Genomic_DNA"/>
</dbReference>
<keyword evidence="3" id="KW-1185">Reference proteome</keyword>
<protein>
    <submittedName>
        <fullName evidence="2">Uncharacterized protein</fullName>
    </submittedName>
</protein>
<evidence type="ECO:0000313" key="2">
    <source>
        <dbReference type="EMBL" id="CZR62108.1"/>
    </source>
</evidence>